<comment type="caution">
    <text evidence="1">The sequence shown here is derived from an EMBL/GenBank/DDBJ whole genome shotgun (WGS) entry which is preliminary data.</text>
</comment>
<protein>
    <submittedName>
        <fullName evidence="1">Uncharacterized protein</fullName>
    </submittedName>
</protein>
<proteinExistence type="predicted"/>
<dbReference type="Proteomes" id="UP001055879">
    <property type="component" value="Linkage Group LG05"/>
</dbReference>
<evidence type="ECO:0000313" key="2">
    <source>
        <dbReference type="Proteomes" id="UP001055879"/>
    </source>
</evidence>
<sequence>MISTSSSSASVVLLDDGNLVLRNGSSSSPPIWQTFDHPTHTFLRGSKLRYNKRTNTKQCSVWEGDLLNLSEDNTNGETIYVKVASKDLQHRKKRKGFTVNTVVGRKRSLVRKTAMEGLLVAFAYRDLQIATKNFADKLGGGGFGSVFKGVLRDSSVVAVKKLESMSQGEKQFMSEVSTIGSLQHVHLVHLRGFCVEGVAVTAKVDVFSYGMLLFELVNGKRNTDGSDDSRSTFFPCLAASILMAGGDILSLLDSRLNREASIEEVIRICKVAFWCIQDEEESRPSMSVVEQILEGVVDVNMPPVPQSVQFSVDNLEPIVFFTESSSQASS</sequence>
<evidence type="ECO:0000313" key="1">
    <source>
        <dbReference type="EMBL" id="KAI3728798.1"/>
    </source>
</evidence>
<gene>
    <name evidence="1" type="ORF">L6452_17441</name>
</gene>
<accession>A0ACB9C3G2</accession>
<name>A0ACB9C3G2_ARCLA</name>
<dbReference type="EMBL" id="CM042051">
    <property type="protein sequence ID" value="KAI3728798.1"/>
    <property type="molecule type" value="Genomic_DNA"/>
</dbReference>
<organism evidence="1 2">
    <name type="scientific">Arctium lappa</name>
    <name type="common">Greater burdock</name>
    <name type="synonym">Lappa major</name>
    <dbReference type="NCBI Taxonomy" id="4217"/>
    <lineage>
        <taxon>Eukaryota</taxon>
        <taxon>Viridiplantae</taxon>
        <taxon>Streptophyta</taxon>
        <taxon>Embryophyta</taxon>
        <taxon>Tracheophyta</taxon>
        <taxon>Spermatophyta</taxon>
        <taxon>Magnoliopsida</taxon>
        <taxon>eudicotyledons</taxon>
        <taxon>Gunneridae</taxon>
        <taxon>Pentapetalae</taxon>
        <taxon>asterids</taxon>
        <taxon>campanulids</taxon>
        <taxon>Asterales</taxon>
        <taxon>Asteraceae</taxon>
        <taxon>Carduoideae</taxon>
        <taxon>Cardueae</taxon>
        <taxon>Arctiinae</taxon>
        <taxon>Arctium</taxon>
    </lineage>
</organism>
<keyword evidence="2" id="KW-1185">Reference proteome</keyword>
<reference evidence="2" key="1">
    <citation type="journal article" date="2022" name="Mol. Ecol. Resour.">
        <title>The genomes of chicory, endive, great burdock and yacon provide insights into Asteraceae palaeo-polyploidization history and plant inulin production.</title>
        <authorList>
            <person name="Fan W."/>
            <person name="Wang S."/>
            <person name="Wang H."/>
            <person name="Wang A."/>
            <person name="Jiang F."/>
            <person name="Liu H."/>
            <person name="Zhao H."/>
            <person name="Xu D."/>
            <person name="Zhang Y."/>
        </authorList>
    </citation>
    <scope>NUCLEOTIDE SEQUENCE [LARGE SCALE GENOMIC DNA]</scope>
    <source>
        <strain evidence="2">cv. Niubang</strain>
    </source>
</reference>
<reference evidence="1 2" key="2">
    <citation type="journal article" date="2022" name="Mol. Ecol. Resour.">
        <title>The genomes of chicory, endive, great burdock and yacon provide insights into Asteraceae paleo-polyploidization history and plant inulin production.</title>
        <authorList>
            <person name="Fan W."/>
            <person name="Wang S."/>
            <person name="Wang H."/>
            <person name="Wang A."/>
            <person name="Jiang F."/>
            <person name="Liu H."/>
            <person name="Zhao H."/>
            <person name="Xu D."/>
            <person name="Zhang Y."/>
        </authorList>
    </citation>
    <scope>NUCLEOTIDE SEQUENCE [LARGE SCALE GENOMIC DNA]</scope>
    <source>
        <strain evidence="2">cv. Niubang</strain>
    </source>
</reference>